<evidence type="ECO:0000313" key="2">
    <source>
        <dbReference type="EMBL" id="TLD92268.1"/>
    </source>
</evidence>
<comment type="caution">
    <text evidence="2">The sequence shown here is derived from an EMBL/GenBank/DDBJ whole genome shotgun (WGS) entry which is preliminary data.</text>
</comment>
<dbReference type="InterPro" id="IPR024267">
    <property type="entry name" value="DUF4878"/>
</dbReference>
<organism evidence="2 3">
    <name type="scientific">Helicobacter magdeburgensis</name>
    <dbReference type="NCBI Taxonomy" id="471858"/>
    <lineage>
        <taxon>Bacteria</taxon>
        <taxon>Pseudomonadati</taxon>
        <taxon>Campylobacterota</taxon>
        <taxon>Epsilonproteobacteria</taxon>
        <taxon>Campylobacterales</taxon>
        <taxon>Helicobacteraceae</taxon>
        <taxon>Helicobacter</taxon>
    </lineage>
</organism>
<sequence>MQGLILILARSFTMNTLKKLAMTLAFGAVALLFTACGSSEPKDVAVEFVENVYKGKGDNLLKYVYLSEKDENTTGVKEMAEGKLKAAAGQAAQKAEDAGGLKSVEVVSEEIKENTATINLRINFGNGNEDSERVRLIKDKDEWKIKL</sequence>
<reference evidence="2 3" key="1">
    <citation type="journal article" date="2014" name="Genome Announc.">
        <title>Draft genome sequences of eight enterohepatic helicobacter species isolated from both laboratory and wild rodents.</title>
        <authorList>
            <person name="Sheh A."/>
            <person name="Shen Z."/>
            <person name="Fox J.G."/>
        </authorList>
    </citation>
    <scope>NUCLEOTIDE SEQUENCE [LARGE SCALE GENOMIC DNA]</scope>
    <source>
        <strain evidence="2 3">MIT 96-1001</strain>
    </source>
</reference>
<dbReference type="AlphaFoldDB" id="A0A4U8SZJ8"/>
<evidence type="ECO:0000313" key="3">
    <source>
        <dbReference type="Proteomes" id="UP000029921"/>
    </source>
</evidence>
<dbReference type="Proteomes" id="UP000029921">
    <property type="component" value="Unassembled WGS sequence"/>
</dbReference>
<dbReference type="EMBL" id="JRPE02000007">
    <property type="protein sequence ID" value="TLD92268.1"/>
    <property type="molecule type" value="Genomic_DNA"/>
</dbReference>
<protein>
    <submittedName>
        <fullName evidence="2">DUF4878 domain-containing protein</fullName>
    </submittedName>
</protein>
<proteinExistence type="predicted"/>
<dbReference type="Gene3D" id="3.10.450.50">
    <property type="match status" value="1"/>
</dbReference>
<gene>
    <name evidence="2" type="ORF">LS74_005885</name>
</gene>
<dbReference type="Pfam" id="PF12870">
    <property type="entry name" value="DUF4878"/>
    <property type="match status" value="1"/>
</dbReference>
<evidence type="ECO:0000259" key="1">
    <source>
        <dbReference type="Pfam" id="PF12870"/>
    </source>
</evidence>
<accession>A0A4U8SZJ8</accession>
<feature type="domain" description="DUF4878" evidence="1">
    <location>
        <begin position="35"/>
        <end position="145"/>
    </location>
</feature>
<name>A0A4U8SZJ8_9HELI</name>
<keyword evidence="3" id="KW-1185">Reference proteome</keyword>